<feature type="transmembrane region" description="Helical" evidence="6">
    <location>
        <begin position="38"/>
        <end position="60"/>
    </location>
</feature>
<keyword evidence="5 6" id="KW-0472">Membrane</keyword>
<dbReference type="EMBL" id="RQVR01000008">
    <property type="protein sequence ID" value="RRJ91444.1"/>
    <property type="molecule type" value="Genomic_DNA"/>
</dbReference>
<evidence type="ECO:0000256" key="1">
    <source>
        <dbReference type="ARBA" id="ARBA00004651"/>
    </source>
</evidence>
<evidence type="ECO:0000313" key="7">
    <source>
        <dbReference type="EMBL" id="RRJ91444.1"/>
    </source>
</evidence>
<dbReference type="InterPro" id="IPR002797">
    <property type="entry name" value="Polysacc_synth"/>
</dbReference>
<feature type="transmembrane region" description="Helical" evidence="6">
    <location>
        <begin position="12"/>
        <end position="32"/>
    </location>
</feature>
<organism evidence="7 8">
    <name type="scientific">Flavobacterium macacae</name>
    <dbReference type="NCBI Taxonomy" id="2488993"/>
    <lineage>
        <taxon>Bacteria</taxon>
        <taxon>Pseudomonadati</taxon>
        <taxon>Bacteroidota</taxon>
        <taxon>Flavobacteriia</taxon>
        <taxon>Flavobacteriales</taxon>
        <taxon>Flavobacteriaceae</taxon>
        <taxon>Flavobacterium</taxon>
    </lineage>
</organism>
<feature type="transmembrane region" description="Helical" evidence="6">
    <location>
        <begin position="80"/>
        <end position="100"/>
    </location>
</feature>
<dbReference type="PANTHER" id="PTHR30250:SF11">
    <property type="entry name" value="O-ANTIGEN TRANSPORTER-RELATED"/>
    <property type="match status" value="1"/>
</dbReference>
<sequence length="490" mass="55962">MGIVLNQSAKNIAVTYFGFGIGAVNALFLYTSFLGKEYYGIVSFLLSASNIMMPLMAFGVHSTLIRFYSNYKEEKEKEHFLSFMLFMPLLLIIPVSLITYFGYDIIASWILEDNPTVEPFLWLIPIIGLFMGYFEIFYAWVKVHMKSVLGNFISEVFVRIIVTVLLFSIYLGWIDKITFIYGIAGAYCFQMLAMIIYAMYVKMPKLYFKIPQNYKDIFNYSFFIILSGSVAVLLLDFDKIMIPAYEEITKNGEYSVAIFIATVIAVPSRAMLQIIYPITAKLMGEEKIDELNDLYKKSAINLQVFGGLVMLGIFLNINQMYRIIPGNYEAGLLSVFLIGLGKFYDVILGNNNAIVLNTKYYRTVLLFGLVLVVMMIGLNRIFIPMYGITGAALATFISMFVYNTIKLLFVVKKMKLYPFTINTLKSFVIITALFLGFYFWEFPFNPFVNIVLKSILITITYVYLNYVFKISSDINAVIDGLLVRVGISKK</sequence>
<gene>
    <name evidence="7" type="ORF">EG849_08605</name>
</gene>
<keyword evidence="3 6" id="KW-0812">Transmembrane</keyword>
<feature type="transmembrane region" description="Helical" evidence="6">
    <location>
        <begin position="330"/>
        <end position="348"/>
    </location>
</feature>
<dbReference type="Pfam" id="PF01943">
    <property type="entry name" value="Polysacc_synt"/>
    <property type="match status" value="1"/>
</dbReference>
<dbReference type="Proteomes" id="UP000271937">
    <property type="component" value="Unassembled WGS sequence"/>
</dbReference>
<dbReference type="OrthoDB" id="88014at2"/>
<dbReference type="RefSeq" id="WP_125012678.1">
    <property type="nucleotide sequence ID" value="NZ_RQVR01000008.1"/>
</dbReference>
<feature type="transmembrane region" description="Helical" evidence="6">
    <location>
        <begin position="179"/>
        <end position="197"/>
    </location>
</feature>
<comment type="subcellular location">
    <subcellularLocation>
        <location evidence="1">Cell membrane</location>
        <topology evidence="1">Multi-pass membrane protein</topology>
    </subcellularLocation>
</comment>
<reference evidence="7 8" key="1">
    <citation type="submission" date="2018-11" db="EMBL/GenBank/DDBJ databases">
        <title>Flavobacterium sp. nov., YIM 102600 draft genome.</title>
        <authorList>
            <person name="Li G."/>
            <person name="Jiang Y."/>
        </authorList>
    </citation>
    <scope>NUCLEOTIDE SEQUENCE [LARGE SCALE GENOMIC DNA]</scope>
    <source>
        <strain evidence="7 8">YIM 102600</strain>
    </source>
</reference>
<evidence type="ECO:0000256" key="6">
    <source>
        <dbReference type="SAM" id="Phobius"/>
    </source>
</evidence>
<feature type="transmembrane region" description="Helical" evidence="6">
    <location>
        <begin position="152"/>
        <end position="173"/>
    </location>
</feature>
<evidence type="ECO:0000256" key="4">
    <source>
        <dbReference type="ARBA" id="ARBA00022989"/>
    </source>
</evidence>
<proteinExistence type="predicted"/>
<name>A0A3P3W9R0_9FLAO</name>
<evidence type="ECO:0000256" key="2">
    <source>
        <dbReference type="ARBA" id="ARBA00022475"/>
    </source>
</evidence>
<feature type="transmembrane region" description="Helical" evidence="6">
    <location>
        <begin position="217"/>
        <end position="235"/>
    </location>
</feature>
<feature type="transmembrane region" description="Helical" evidence="6">
    <location>
        <begin position="446"/>
        <end position="464"/>
    </location>
</feature>
<accession>A0A3P3W9R0</accession>
<evidence type="ECO:0000313" key="8">
    <source>
        <dbReference type="Proteomes" id="UP000271937"/>
    </source>
</evidence>
<dbReference type="InterPro" id="IPR050833">
    <property type="entry name" value="Poly_Biosynth_Transport"/>
</dbReference>
<dbReference type="PANTHER" id="PTHR30250">
    <property type="entry name" value="PST FAMILY PREDICTED COLANIC ACID TRANSPORTER"/>
    <property type="match status" value="1"/>
</dbReference>
<keyword evidence="2" id="KW-1003">Cell membrane</keyword>
<evidence type="ECO:0000256" key="5">
    <source>
        <dbReference type="ARBA" id="ARBA00023136"/>
    </source>
</evidence>
<protein>
    <submittedName>
        <fullName evidence="7">Polysaccharide biosynthesis protein</fullName>
    </submittedName>
</protein>
<feature type="transmembrane region" description="Helical" evidence="6">
    <location>
        <begin position="388"/>
        <end position="411"/>
    </location>
</feature>
<keyword evidence="4 6" id="KW-1133">Transmembrane helix</keyword>
<comment type="caution">
    <text evidence="7">The sequence shown here is derived from an EMBL/GenBank/DDBJ whole genome shotgun (WGS) entry which is preliminary data.</text>
</comment>
<feature type="transmembrane region" description="Helical" evidence="6">
    <location>
        <begin position="255"/>
        <end position="278"/>
    </location>
</feature>
<keyword evidence="8" id="KW-1185">Reference proteome</keyword>
<dbReference type="AlphaFoldDB" id="A0A3P3W9R0"/>
<dbReference type="GO" id="GO:0005886">
    <property type="term" value="C:plasma membrane"/>
    <property type="evidence" value="ECO:0007669"/>
    <property type="project" value="UniProtKB-SubCell"/>
</dbReference>
<feature type="transmembrane region" description="Helical" evidence="6">
    <location>
        <begin position="120"/>
        <end position="140"/>
    </location>
</feature>
<feature type="transmembrane region" description="Helical" evidence="6">
    <location>
        <begin position="299"/>
        <end position="318"/>
    </location>
</feature>
<feature type="transmembrane region" description="Helical" evidence="6">
    <location>
        <begin position="423"/>
        <end position="440"/>
    </location>
</feature>
<feature type="transmembrane region" description="Helical" evidence="6">
    <location>
        <begin position="360"/>
        <end position="382"/>
    </location>
</feature>
<evidence type="ECO:0000256" key="3">
    <source>
        <dbReference type="ARBA" id="ARBA00022692"/>
    </source>
</evidence>